<evidence type="ECO:0000313" key="1">
    <source>
        <dbReference type="EMBL" id="THC89320.1"/>
    </source>
</evidence>
<protein>
    <submittedName>
        <fullName evidence="1">Uncharacterized protein</fullName>
    </submittedName>
</protein>
<keyword evidence="2" id="KW-1185">Reference proteome</keyword>
<gene>
    <name evidence="1" type="ORF">EYZ11_011234</name>
</gene>
<comment type="caution">
    <text evidence="1">The sequence shown here is derived from an EMBL/GenBank/DDBJ whole genome shotgun (WGS) entry which is preliminary data.</text>
</comment>
<accession>A0A4S3J3D7</accession>
<dbReference type="VEuPathDB" id="FungiDB:EYZ11_011234"/>
<sequence length="100" mass="11553">MVDDKLSLMLLAKVDFLLKNYFTPPISTSASLPALEQYNFQNKAWGQVHYQIQLLLRLTFHPQTAPSRRRCHISHNPILTVHISHIKILSHRKPAITTIQ</sequence>
<dbReference type="Proteomes" id="UP000308092">
    <property type="component" value="Unassembled WGS sequence"/>
</dbReference>
<dbReference type="EMBL" id="SOSA01000674">
    <property type="protein sequence ID" value="THC89320.1"/>
    <property type="molecule type" value="Genomic_DNA"/>
</dbReference>
<dbReference type="AlphaFoldDB" id="A0A4S3J3D7"/>
<reference evidence="1 2" key="1">
    <citation type="submission" date="2019-03" db="EMBL/GenBank/DDBJ databases">
        <title>The genome sequence of a newly discovered highly antifungal drug resistant Aspergillus species, Aspergillus tanneri NIH 1004.</title>
        <authorList>
            <person name="Mounaud S."/>
            <person name="Singh I."/>
            <person name="Joardar V."/>
            <person name="Pakala S."/>
            <person name="Pakala S."/>
            <person name="Venepally P."/>
            <person name="Hoover J."/>
            <person name="Nierman W."/>
            <person name="Chung J."/>
            <person name="Losada L."/>
        </authorList>
    </citation>
    <scope>NUCLEOTIDE SEQUENCE [LARGE SCALE GENOMIC DNA]</scope>
    <source>
        <strain evidence="1 2">NIH1004</strain>
    </source>
</reference>
<evidence type="ECO:0000313" key="2">
    <source>
        <dbReference type="Proteomes" id="UP000308092"/>
    </source>
</evidence>
<name>A0A4S3J3D7_9EURO</name>
<organism evidence="1 2">
    <name type="scientific">Aspergillus tanneri</name>
    <dbReference type="NCBI Taxonomy" id="1220188"/>
    <lineage>
        <taxon>Eukaryota</taxon>
        <taxon>Fungi</taxon>
        <taxon>Dikarya</taxon>
        <taxon>Ascomycota</taxon>
        <taxon>Pezizomycotina</taxon>
        <taxon>Eurotiomycetes</taxon>
        <taxon>Eurotiomycetidae</taxon>
        <taxon>Eurotiales</taxon>
        <taxon>Aspergillaceae</taxon>
        <taxon>Aspergillus</taxon>
        <taxon>Aspergillus subgen. Circumdati</taxon>
    </lineage>
</organism>
<proteinExistence type="predicted"/>